<feature type="transmembrane region" description="Helical" evidence="1">
    <location>
        <begin position="67"/>
        <end position="87"/>
    </location>
</feature>
<keyword evidence="1" id="KW-1133">Transmembrane helix</keyword>
<dbReference type="STRING" id="1271860.SAMN05216174_110209"/>
<evidence type="ECO:0008006" key="4">
    <source>
        <dbReference type="Google" id="ProtNLM"/>
    </source>
</evidence>
<dbReference type="Proteomes" id="UP000199501">
    <property type="component" value="Unassembled WGS sequence"/>
</dbReference>
<keyword evidence="1" id="KW-0812">Transmembrane</keyword>
<reference evidence="3" key="1">
    <citation type="submission" date="2016-10" db="EMBL/GenBank/DDBJ databases">
        <authorList>
            <person name="Varghese N."/>
            <person name="Submissions S."/>
        </authorList>
    </citation>
    <scope>NUCLEOTIDE SEQUENCE [LARGE SCALE GENOMIC DNA]</scope>
    <source>
        <strain evidence="3">IBRC-M 10403</strain>
    </source>
</reference>
<accession>A0A1G6UCJ8</accession>
<proteinExistence type="predicted"/>
<dbReference type="AlphaFoldDB" id="A0A1G6UCJ8"/>
<evidence type="ECO:0000313" key="2">
    <source>
        <dbReference type="EMBL" id="SDD39043.1"/>
    </source>
</evidence>
<evidence type="ECO:0000313" key="3">
    <source>
        <dbReference type="Proteomes" id="UP000199501"/>
    </source>
</evidence>
<keyword evidence="3" id="KW-1185">Reference proteome</keyword>
<dbReference type="EMBL" id="FMZZ01000010">
    <property type="protein sequence ID" value="SDD39043.1"/>
    <property type="molecule type" value="Genomic_DNA"/>
</dbReference>
<organism evidence="2 3">
    <name type="scientific">Actinokineospora iranica</name>
    <dbReference type="NCBI Taxonomy" id="1271860"/>
    <lineage>
        <taxon>Bacteria</taxon>
        <taxon>Bacillati</taxon>
        <taxon>Actinomycetota</taxon>
        <taxon>Actinomycetes</taxon>
        <taxon>Pseudonocardiales</taxon>
        <taxon>Pseudonocardiaceae</taxon>
        <taxon>Actinokineospora</taxon>
    </lineage>
</organism>
<feature type="transmembrane region" description="Helical" evidence="1">
    <location>
        <begin position="35"/>
        <end position="55"/>
    </location>
</feature>
<evidence type="ECO:0000256" key="1">
    <source>
        <dbReference type="SAM" id="Phobius"/>
    </source>
</evidence>
<name>A0A1G6UCJ8_9PSEU</name>
<feature type="transmembrane region" description="Helical" evidence="1">
    <location>
        <begin position="6"/>
        <end position="23"/>
    </location>
</feature>
<keyword evidence="1" id="KW-0472">Membrane</keyword>
<gene>
    <name evidence="2" type="ORF">SAMN05216174_110209</name>
</gene>
<dbReference type="RefSeq" id="WP_091453613.1">
    <property type="nucleotide sequence ID" value="NZ_FMZZ01000010.1"/>
</dbReference>
<sequence>MGLVALLVFGAAAGWAATLLVGWRRSRRGGLAANVFASIGLGLLGAGFSGLLVMVVTGQKTAFDFDLPSLVTATLGAVALLLLARVVHGRALRSHR</sequence>
<protein>
    <recommendedName>
        <fullName evidence="4">Transglycosylase associated protein</fullName>
    </recommendedName>
</protein>